<feature type="region of interest" description="Disordered" evidence="1">
    <location>
        <begin position="1"/>
        <end position="59"/>
    </location>
</feature>
<feature type="compositionally biased region" description="Low complexity" evidence="1">
    <location>
        <begin position="82"/>
        <end position="110"/>
    </location>
</feature>
<dbReference type="AlphaFoldDB" id="A0A4P7IH32"/>
<dbReference type="Pfam" id="PF13845">
    <property type="entry name" value="Septum_form"/>
    <property type="match status" value="1"/>
</dbReference>
<feature type="compositionally biased region" description="Basic residues" evidence="1">
    <location>
        <begin position="1"/>
        <end position="13"/>
    </location>
</feature>
<gene>
    <name evidence="3" type="ORF">EXE58_14850</name>
</gene>
<proteinExistence type="predicted"/>
<dbReference type="Proteomes" id="UP000294853">
    <property type="component" value="Chromosome"/>
</dbReference>
<sequence length="337" mass="36522">MGPRPVRHHRRRPIGAVDPRGAALAAGRPRPRGAGRRRRDRARGVVRPGRHARRPAERVTTVRGRLALGGFAALVLLVSGCTTSPPEEPDASSAPSSTSTSDETPTATPTPEQPRPRRGECHRLSLATAVAPTTQLPPTSCRRPHTAETFFVGRLDLEREGRTLAVDSPAAQRRPAETCPRRAASHLGITPVEMRLTMARAVWFTPTVADAEAGADWFRCDLVVVAAPDVLMRLPRRTAGSGDLPALAMCGTAEPGTKAFTRVACLRKHAWKAIASVDLPGPRFPEAGVVAGRMEPACRAAARERSDDPLEFRWVEERPTKKQWAAGQRYGICWVPA</sequence>
<feature type="compositionally biased region" description="Low complexity" evidence="1">
    <location>
        <begin position="18"/>
        <end position="28"/>
    </location>
</feature>
<name>A0A4P7IH32_9ACTN</name>
<organism evidence="3 4">
    <name type="scientific">Nocardioides seonyuensis</name>
    <dbReference type="NCBI Taxonomy" id="2518371"/>
    <lineage>
        <taxon>Bacteria</taxon>
        <taxon>Bacillati</taxon>
        <taxon>Actinomycetota</taxon>
        <taxon>Actinomycetes</taxon>
        <taxon>Propionibacteriales</taxon>
        <taxon>Nocardioidaceae</taxon>
        <taxon>Nocardioides</taxon>
    </lineage>
</organism>
<keyword evidence="4" id="KW-1185">Reference proteome</keyword>
<accession>A0A4P7IH32</accession>
<dbReference type="InterPro" id="IPR026004">
    <property type="entry name" value="Septum_form"/>
</dbReference>
<feature type="compositionally biased region" description="Basic residues" evidence="1">
    <location>
        <begin position="29"/>
        <end position="41"/>
    </location>
</feature>
<evidence type="ECO:0000256" key="1">
    <source>
        <dbReference type="SAM" id="MobiDB-lite"/>
    </source>
</evidence>
<feature type="region of interest" description="Disordered" evidence="1">
    <location>
        <begin position="82"/>
        <end position="119"/>
    </location>
</feature>
<reference evidence="3 4" key="1">
    <citation type="submission" date="2019-03" db="EMBL/GenBank/DDBJ databases">
        <title>Three New Species of Nocardioides, Nocardioides euryhalodurans sp. nov., Nocardioides seonyuensis sp. nov. and Nocardioides eburneoflavus sp. nov. Iolated from Soil.</title>
        <authorList>
            <person name="Roh S.G."/>
            <person name="Lee C."/>
            <person name="Kim M.-K."/>
            <person name="Kim S.B."/>
        </authorList>
    </citation>
    <scope>NUCLEOTIDE SEQUENCE [LARGE SCALE GENOMIC DNA]</scope>
    <source>
        <strain evidence="3 4">MMS17-SY207-3</strain>
    </source>
</reference>
<evidence type="ECO:0000259" key="2">
    <source>
        <dbReference type="Pfam" id="PF13845"/>
    </source>
</evidence>
<dbReference type="OrthoDB" id="3381205at2"/>
<dbReference type="KEGG" id="nsn:EXE58_14850"/>
<evidence type="ECO:0000313" key="3">
    <source>
        <dbReference type="EMBL" id="QBX56616.1"/>
    </source>
</evidence>
<dbReference type="EMBL" id="CP038436">
    <property type="protein sequence ID" value="QBX56616.1"/>
    <property type="molecule type" value="Genomic_DNA"/>
</dbReference>
<feature type="domain" description="Septum formation-related" evidence="2">
    <location>
        <begin position="119"/>
        <end position="330"/>
    </location>
</feature>
<evidence type="ECO:0000313" key="4">
    <source>
        <dbReference type="Proteomes" id="UP000294853"/>
    </source>
</evidence>
<protein>
    <recommendedName>
        <fullName evidence="2">Septum formation-related domain-containing protein</fullName>
    </recommendedName>
</protein>